<organism evidence="2 3">
    <name type="scientific">Alcanivorax nanhaiticus</name>
    <dbReference type="NCBI Taxonomy" id="1177154"/>
    <lineage>
        <taxon>Bacteria</taxon>
        <taxon>Pseudomonadati</taxon>
        <taxon>Pseudomonadota</taxon>
        <taxon>Gammaproteobacteria</taxon>
        <taxon>Oceanospirillales</taxon>
        <taxon>Alcanivoracaceae</taxon>
        <taxon>Alcanivorax</taxon>
    </lineage>
</organism>
<dbReference type="EMBL" id="ARXV01000018">
    <property type="protein sequence ID" value="KGD63433.1"/>
    <property type="molecule type" value="Genomic_DNA"/>
</dbReference>
<name>A0A095TLV3_9GAMM</name>
<evidence type="ECO:0008006" key="4">
    <source>
        <dbReference type="Google" id="ProtNLM"/>
    </source>
</evidence>
<evidence type="ECO:0000256" key="1">
    <source>
        <dbReference type="SAM" id="MobiDB-lite"/>
    </source>
</evidence>
<gene>
    <name evidence="2" type="ORF">Y5S_03419</name>
</gene>
<sequence length="1028" mass="114394">MVAEDDQLNETSKTTSFTYNPPQVSLADGMDGKLMIPAVTQEFKRLDGGSIIQTNPLTLSDGSTVSGTYDVFATLRSDAEVPLVVNGIRIEPGQTMSVMSQHDFSTSGGRIDLPLRPAVAGVEGSSNLQVMTSAPNSPVLVLDVNTWIGKAKLSAESWEVRQVIDPVNISASPEAGVACRLTSDVAAAQGADAVRDPVCLLEWEQTPDEAEPVEAEVGGLKLTGLQGQAVAMGEQPVSYSLYLFSGDGRKIRVGGGERTLTVTSAFGSVAYKPMGDVDEVYRVIQEFDVRMKQSMGPACTLTLDATRAQDAAANRQVGSAASTCLFEWIDIPDGMQQDSYSESPYLFGTLREQKVHTLRWRVSIFTRNGTRVTLATESYDIEAVDPPLPTVDVMSSYQYSDDLYMVPMQGGYLGDAVIEGEPSPLDVRMTRDSEVLTNETFQPGRSIYNKVFRRMETEEAALWDETVFNIEAAYNLLPEVKVEKTLRAIAVPGDDITPQIDVGVSEALDTAPLPVTVRISDRLNPEMSYDPAVMGEWAIRLVREESFDEVVPMTDFVDAPNGEVQFNLDLTGIERSVRLVAQARLKSPIEGYERIEDSQRVFMTVLRGGAIDANVEGRRLSGAAPFTTILQLELENRADMAATGDVIWEISADDGATWESHRSTDRNRFRWYRTYDKGEYLVRAKLLNVNSGAESYTETIEVIAYDTPKVEIEGARTLFVGTEATYTVKVTGPDGEPMENPVIKWTQDRGETFFHEGDTLTLTSEEAKRFSMEAWVRDATAPDDDRYAYTRERVYADFRVVKGPRVFMTGPRVIETGKEYEYLVRLSLPYKGMEGEVEGYFTLPNGEKVEGDTLTYTPTEADLALGSMELLYTAWVKGYRDQGTEASRDIRARVWEYVWPEFNLYMRSSADMAPAEVTARVREIAFRGQLDEPQYQWEFPESDAFVVTENRWDDMRTFQINEPGTYPVKVTITDARGNVAVLEETLEIGEAPPYVVEINYSASNDYNREPLELRMRPYVTGGHPRDRV</sequence>
<dbReference type="AlphaFoldDB" id="A0A095TLV3"/>
<dbReference type="Proteomes" id="UP000029444">
    <property type="component" value="Unassembled WGS sequence"/>
</dbReference>
<feature type="non-terminal residue" evidence="2">
    <location>
        <position position="1028"/>
    </location>
</feature>
<accession>A0A095TLV3</accession>
<feature type="compositionally biased region" description="Polar residues" evidence="1">
    <location>
        <begin position="9"/>
        <end position="23"/>
    </location>
</feature>
<evidence type="ECO:0000313" key="2">
    <source>
        <dbReference type="EMBL" id="KGD63433.1"/>
    </source>
</evidence>
<evidence type="ECO:0000313" key="3">
    <source>
        <dbReference type="Proteomes" id="UP000029444"/>
    </source>
</evidence>
<feature type="region of interest" description="Disordered" evidence="1">
    <location>
        <begin position="1"/>
        <end position="23"/>
    </location>
</feature>
<protein>
    <recommendedName>
        <fullName evidence="4">Ig-like domain-containing protein</fullName>
    </recommendedName>
</protein>
<reference evidence="2 3" key="1">
    <citation type="submission" date="2012-09" db="EMBL/GenBank/DDBJ databases">
        <title>Genome Sequence of alkane-degrading Bacterium Alcanivorax sp. 19-m-6.</title>
        <authorList>
            <person name="Lai Q."/>
            <person name="Shao Z."/>
        </authorList>
    </citation>
    <scope>NUCLEOTIDE SEQUENCE [LARGE SCALE GENOMIC DNA]</scope>
    <source>
        <strain evidence="2 3">19-m-6</strain>
    </source>
</reference>
<keyword evidence="3" id="KW-1185">Reference proteome</keyword>
<proteinExistence type="predicted"/>
<comment type="caution">
    <text evidence="2">The sequence shown here is derived from an EMBL/GenBank/DDBJ whole genome shotgun (WGS) entry which is preliminary data.</text>
</comment>